<evidence type="ECO:0000256" key="1">
    <source>
        <dbReference type="ARBA" id="ARBA00023125"/>
    </source>
</evidence>
<protein>
    <recommendedName>
        <fullName evidence="7">Homeobox domain-containing protein</fullName>
    </recommendedName>
</protein>
<dbReference type="AlphaFoldDB" id="A0AAN8JCU0"/>
<dbReference type="InterPro" id="IPR017970">
    <property type="entry name" value="Homeobox_CS"/>
</dbReference>
<feature type="compositionally biased region" description="Basic and acidic residues" evidence="6">
    <location>
        <begin position="235"/>
        <end position="250"/>
    </location>
</feature>
<evidence type="ECO:0000256" key="6">
    <source>
        <dbReference type="SAM" id="MobiDB-lite"/>
    </source>
</evidence>
<evidence type="ECO:0000313" key="8">
    <source>
        <dbReference type="EMBL" id="KAK6172535.1"/>
    </source>
</evidence>
<sequence length="283" mass="31608">MSRSFLVDSLIVQKPARSSDSGSLSTSTSTSSDSMLSRHLQHLPSSHGLPCYPRHPAEMLGLCCPLCIHPNQHVIPTTSTVSSMKTTSSLGPVPKTILGGLTSPYSHPFPHHFDLVASTYPQHHALQPSTTVASFEHMNVKRPHSANSDVNGPSDDLPSSKRIRTAFTSTQLLELEREFNSSMYLSRLRRIEIATYLNLSEKQVKIWFQNRRVKYKKDGGTEPRECRCLRTCGSRSDKKKHESCSDRGDDVSDDTDDDGHDCSREQHEDCTIHVDIDHSEQPV</sequence>
<feature type="DNA-binding region" description="Homeobox" evidence="4">
    <location>
        <begin position="160"/>
        <end position="219"/>
    </location>
</feature>
<evidence type="ECO:0000256" key="2">
    <source>
        <dbReference type="ARBA" id="ARBA00023155"/>
    </source>
</evidence>
<dbReference type="CDD" id="cd00086">
    <property type="entry name" value="homeodomain"/>
    <property type="match status" value="1"/>
</dbReference>
<organism evidence="8 9">
    <name type="scientific">Patella caerulea</name>
    <name type="common">Rayed Mediterranean limpet</name>
    <dbReference type="NCBI Taxonomy" id="87958"/>
    <lineage>
        <taxon>Eukaryota</taxon>
        <taxon>Metazoa</taxon>
        <taxon>Spiralia</taxon>
        <taxon>Lophotrochozoa</taxon>
        <taxon>Mollusca</taxon>
        <taxon>Gastropoda</taxon>
        <taxon>Patellogastropoda</taxon>
        <taxon>Patelloidea</taxon>
        <taxon>Patellidae</taxon>
        <taxon>Patella</taxon>
    </lineage>
</organism>
<feature type="domain" description="Homeobox" evidence="7">
    <location>
        <begin position="158"/>
        <end position="218"/>
    </location>
</feature>
<comment type="subcellular location">
    <subcellularLocation>
        <location evidence="4 5">Nucleus</location>
    </subcellularLocation>
</comment>
<keyword evidence="2 4" id="KW-0371">Homeobox</keyword>
<dbReference type="GO" id="GO:0000981">
    <property type="term" value="F:DNA-binding transcription factor activity, RNA polymerase II-specific"/>
    <property type="evidence" value="ECO:0007669"/>
    <property type="project" value="InterPro"/>
</dbReference>
<feature type="region of interest" description="Disordered" evidence="6">
    <location>
        <begin position="234"/>
        <end position="265"/>
    </location>
</feature>
<dbReference type="Pfam" id="PF00046">
    <property type="entry name" value="Homeodomain"/>
    <property type="match status" value="1"/>
</dbReference>
<evidence type="ECO:0000256" key="5">
    <source>
        <dbReference type="RuleBase" id="RU000682"/>
    </source>
</evidence>
<evidence type="ECO:0000313" key="9">
    <source>
        <dbReference type="Proteomes" id="UP001347796"/>
    </source>
</evidence>
<dbReference type="InterPro" id="IPR042191">
    <property type="entry name" value="GSH1/2"/>
</dbReference>
<dbReference type="GO" id="GO:1990837">
    <property type="term" value="F:sequence-specific double-stranded DNA binding"/>
    <property type="evidence" value="ECO:0007669"/>
    <property type="project" value="TreeGrafter"/>
</dbReference>
<dbReference type="SMART" id="SM00389">
    <property type="entry name" value="HOX"/>
    <property type="match status" value="1"/>
</dbReference>
<dbReference type="InterPro" id="IPR020479">
    <property type="entry name" value="HD_metazoa"/>
</dbReference>
<dbReference type="GO" id="GO:0005634">
    <property type="term" value="C:nucleus"/>
    <property type="evidence" value="ECO:0007669"/>
    <property type="project" value="UniProtKB-SubCell"/>
</dbReference>
<keyword evidence="1 4" id="KW-0238">DNA-binding</keyword>
<feature type="region of interest" description="Disordered" evidence="6">
    <location>
        <begin position="17"/>
        <end position="39"/>
    </location>
</feature>
<evidence type="ECO:0000259" key="7">
    <source>
        <dbReference type="PROSITE" id="PS50071"/>
    </source>
</evidence>
<dbReference type="PRINTS" id="PR00024">
    <property type="entry name" value="HOMEOBOX"/>
</dbReference>
<evidence type="ECO:0000256" key="3">
    <source>
        <dbReference type="ARBA" id="ARBA00023242"/>
    </source>
</evidence>
<dbReference type="PANTHER" id="PTHR47421:SF2">
    <property type="entry name" value="GS HOMEOBOX 1"/>
    <property type="match status" value="1"/>
</dbReference>
<dbReference type="SUPFAM" id="SSF46689">
    <property type="entry name" value="Homeodomain-like"/>
    <property type="match status" value="1"/>
</dbReference>
<keyword evidence="9" id="KW-1185">Reference proteome</keyword>
<accession>A0AAN8JCU0</accession>
<feature type="compositionally biased region" description="Low complexity" evidence="6">
    <location>
        <begin position="18"/>
        <end position="37"/>
    </location>
</feature>
<dbReference type="InterPro" id="IPR009057">
    <property type="entry name" value="Homeodomain-like_sf"/>
</dbReference>
<dbReference type="InterPro" id="IPR001356">
    <property type="entry name" value="HD"/>
</dbReference>
<evidence type="ECO:0000256" key="4">
    <source>
        <dbReference type="PROSITE-ProRule" id="PRU00108"/>
    </source>
</evidence>
<dbReference type="PANTHER" id="PTHR47421">
    <property type="entry name" value="GS HOMEOBOX 2"/>
    <property type="match status" value="1"/>
</dbReference>
<reference evidence="8 9" key="1">
    <citation type="submission" date="2024-01" db="EMBL/GenBank/DDBJ databases">
        <title>The genome of the rayed Mediterranean limpet Patella caerulea (Linnaeus, 1758).</title>
        <authorList>
            <person name="Anh-Thu Weber A."/>
            <person name="Halstead-Nussloch G."/>
        </authorList>
    </citation>
    <scope>NUCLEOTIDE SEQUENCE [LARGE SCALE GENOMIC DNA]</scope>
    <source>
        <strain evidence="8">AATW-2023a</strain>
        <tissue evidence="8">Whole specimen</tissue>
    </source>
</reference>
<dbReference type="Gene3D" id="1.10.10.60">
    <property type="entry name" value="Homeodomain-like"/>
    <property type="match status" value="1"/>
</dbReference>
<dbReference type="PROSITE" id="PS00027">
    <property type="entry name" value="HOMEOBOX_1"/>
    <property type="match status" value="1"/>
</dbReference>
<comment type="caution">
    <text evidence="8">The sequence shown here is derived from an EMBL/GenBank/DDBJ whole genome shotgun (WGS) entry which is preliminary data.</text>
</comment>
<dbReference type="EMBL" id="JAZGQO010000011">
    <property type="protein sequence ID" value="KAK6172535.1"/>
    <property type="molecule type" value="Genomic_DNA"/>
</dbReference>
<keyword evidence="3 4" id="KW-0539">Nucleus</keyword>
<proteinExistence type="predicted"/>
<dbReference type="PROSITE" id="PS50071">
    <property type="entry name" value="HOMEOBOX_2"/>
    <property type="match status" value="1"/>
</dbReference>
<name>A0AAN8JCU0_PATCE</name>
<dbReference type="Proteomes" id="UP001347796">
    <property type="component" value="Unassembled WGS sequence"/>
</dbReference>
<gene>
    <name evidence="8" type="ORF">SNE40_016170</name>
</gene>